<dbReference type="Gene3D" id="1.10.3720.10">
    <property type="entry name" value="MetI-like"/>
    <property type="match status" value="1"/>
</dbReference>
<keyword evidence="2 7" id="KW-0813">Transport</keyword>
<evidence type="ECO:0000256" key="6">
    <source>
        <dbReference type="ARBA" id="ARBA00023136"/>
    </source>
</evidence>
<dbReference type="InterPro" id="IPR045621">
    <property type="entry name" value="BPD_transp_1_N"/>
</dbReference>
<dbReference type="InterPro" id="IPR035906">
    <property type="entry name" value="MetI-like_sf"/>
</dbReference>
<evidence type="ECO:0000256" key="2">
    <source>
        <dbReference type="ARBA" id="ARBA00022448"/>
    </source>
</evidence>
<evidence type="ECO:0000256" key="1">
    <source>
        <dbReference type="ARBA" id="ARBA00004651"/>
    </source>
</evidence>
<dbReference type="InterPro" id="IPR000515">
    <property type="entry name" value="MetI-like"/>
</dbReference>
<evidence type="ECO:0000256" key="3">
    <source>
        <dbReference type="ARBA" id="ARBA00022475"/>
    </source>
</evidence>
<dbReference type="Pfam" id="PF00528">
    <property type="entry name" value="BPD_transp_1"/>
    <property type="match status" value="1"/>
</dbReference>
<dbReference type="CDD" id="cd06261">
    <property type="entry name" value="TM_PBP2"/>
    <property type="match status" value="1"/>
</dbReference>
<name>A0A096B5S8_FLAPL</name>
<dbReference type="PATRIC" id="fig|742738.3.peg.3062"/>
<feature type="transmembrane region" description="Helical" evidence="7">
    <location>
        <begin position="279"/>
        <end position="299"/>
    </location>
</feature>
<sequence length="320" mass="34373">MLKLVVKRLLSAIAVLFVVSLITFVVLLCIPGDPAQLILGVEATPEKVEALRASMGLDQPWYVQYMHWIQGVLTGNWGTSYLYGENVWALICQRLPVTFSVALLSMAAALVVSAILGILAALKKGSPMDLLSRTVMQIGGAVPSFWLAMLFMLLFSSYLGWFPVTGYTAPGENFGAFLKCIALPSLVLAIGELGILIRIVRSSMLTALQQDFMMSANVKGLPPARAIVHYALRSAIIAPITISGMQLAKLLGGTVIVETIFALPGIGRLMLTAVEQRDIILLQGIVLFITSMVVLVSLVTDLAVMAANPTIRTGEETVQG</sequence>
<dbReference type="SUPFAM" id="SSF161098">
    <property type="entry name" value="MetI-like"/>
    <property type="match status" value="1"/>
</dbReference>
<dbReference type="AlphaFoldDB" id="A0A096B5S8"/>
<evidence type="ECO:0000313" key="9">
    <source>
        <dbReference type="EMBL" id="KGF54286.1"/>
    </source>
</evidence>
<accession>A0A096B5S8</accession>
<dbReference type="RefSeq" id="WP_044942235.1">
    <property type="nucleotide sequence ID" value="NZ_KN174164.1"/>
</dbReference>
<feature type="transmembrane region" description="Helical" evidence="7">
    <location>
        <begin position="9"/>
        <end position="30"/>
    </location>
</feature>
<comment type="subcellular location">
    <subcellularLocation>
        <location evidence="1 7">Cell membrane</location>
        <topology evidence="1 7">Multi-pass membrane protein</topology>
    </subcellularLocation>
</comment>
<dbReference type="Proteomes" id="UP000029585">
    <property type="component" value="Unassembled WGS sequence"/>
</dbReference>
<dbReference type="Pfam" id="PF19300">
    <property type="entry name" value="BPD_transp_1_N"/>
    <property type="match status" value="1"/>
</dbReference>
<keyword evidence="10" id="KW-1185">Reference proteome</keyword>
<evidence type="ECO:0000256" key="5">
    <source>
        <dbReference type="ARBA" id="ARBA00022989"/>
    </source>
</evidence>
<feature type="domain" description="ABC transmembrane type-1" evidence="8">
    <location>
        <begin position="95"/>
        <end position="304"/>
    </location>
</feature>
<dbReference type="GO" id="GO:0055085">
    <property type="term" value="P:transmembrane transport"/>
    <property type="evidence" value="ECO:0007669"/>
    <property type="project" value="InterPro"/>
</dbReference>
<dbReference type="eggNOG" id="COG0601">
    <property type="taxonomic scope" value="Bacteria"/>
</dbReference>
<protein>
    <recommendedName>
        <fullName evidence="8">ABC transmembrane type-1 domain-containing protein</fullName>
    </recommendedName>
</protein>
<keyword evidence="5 7" id="KW-1133">Transmembrane helix</keyword>
<dbReference type="PANTHER" id="PTHR43163">
    <property type="entry name" value="DIPEPTIDE TRANSPORT SYSTEM PERMEASE PROTEIN DPPB-RELATED"/>
    <property type="match status" value="1"/>
</dbReference>
<evidence type="ECO:0000313" key="10">
    <source>
        <dbReference type="Proteomes" id="UP000029585"/>
    </source>
</evidence>
<proteinExistence type="inferred from homology"/>
<feature type="transmembrane region" description="Helical" evidence="7">
    <location>
        <begin position="97"/>
        <end position="122"/>
    </location>
</feature>
<feature type="transmembrane region" description="Helical" evidence="7">
    <location>
        <begin position="134"/>
        <end position="156"/>
    </location>
</feature>
<keyword evidence="6 7" id="KW-0472">Membrane</keyword>
<comment type="similarity">
    <text evidence="7">Belongs to the binding-protein-dependent transport system permease family.</text>
</comment>
<reference evidence="9 10" key="1">
    <citation type="submission" date="2011-08" db="EMBL/GenBank/DDBJ databases">
        <title>The Genome Sequence of Clostridium orbiscindens 1_3_50AFAA.</title>
        <authorList>
            <consortium name="The Broad Institute Genome Sequencing Platform"/>
            <person name="Earl A."/>
            <person name="Ward D."/>
            <person name="Feldgarden M."/>
            <person name="Gevers D."/>
            <person name="Daigneault M."/>
            <person name="Strauss J."/>
            <person name="Allen-Vercoe E."/>
            <person name="Young S.K."/>
            <person name="Zeng Q."/>
            <person name="Gargeya S."/>
            <person name="Fitzgerald M."/>
            <person name="Haas B."/>
            <person name="Abouelleil A."/>
            <person name="Alvarado L."/>
            <person name="Arachchi H.M."/>
            <person name="Berlin A."/>
            <person name="Brown A."/>
            <person name="Chapman S.B."/>
            <person name="Chen Z."/>
            <person name="Dunbar C."/>
            <person name="Freedman E."/>
            <person name="Gearin G."/>
            <person name="Gellesch M."/>
            <person name="Goldberg J."/>
            <person name="Griggs A."/>
            <person name="Gujja S."/>
            <person name="Heiman D."/>
            <person name="Howarth C."/>
            <person name="Larson L."/>
            <person name="Lui A."/>
            <person name="MacDonald P.J.P."/>
            <person name="Montmayeur A."/>
            <person name="Murphy C."/>
            <person name="Neiman D."/>
            <person name="Pearson M."/>
            <person name="Priest M."/>
            <person name="Roberts A."/>
            <person name="Saif S."/>
            <person name="Shea T."/>
            <person name="Shenoy N."/>
            <person name="Sisk P."/>
            <person name="Stolte C."/>
            <person name="Sykes S."/>
            <person name="Wortman J."/>
            <person name="Nusbaum C."/>
            <person name="Birren B."/>
        </authorList>
    </citation>
    <scope>NUCLEOTIDE SEQUENCE [LARGE SCALE GENOMIC DNA]</scope>
    <source>
        <strain evidence="9 10">1_3_50AFAA</strain>
    </source>
</reference>
<organism evidence="9 10">
    <name type="scientific">Flavonifractor plautii 1_3_50AFAA</name>
    <dbReference type="NCBI Taxonomy" id="742738"/>
    <lineage>
        <taxon>Bacteria</taxon>
        <taxon>Bacillati</taxon>
        <taxon>Bacillota</taxon>
        <taxon>Clostridia</taxon>
        <taxon>Eubacteriales</taxon>
        <taxon>Oscillospiraceae</taxon>
        <taxon>Flavonifractor</taxon>
    </lineage>
</organism>
<dbReference type="EMBL" id="ADLO01000091">
    <property type="protein sequence ID" value="KGF54286.1"/>
    <property type="molecule type" value="Genomic_DNA"/>
</dbReference>
<evidence type="ECO:0000256" key="7">
    <source>
        <dbReference type="RuleBase" id="RU363032"/>
    </source>
</evidence>
<evidence type="ECO:0000259" key="8">
    <source>
        <dbReference type="PROSITE" id="PS50928"/>
    </source>
</evidence>
<evidence type="ECO:0000256" key="4">
    <source>
        <dbReference type="ARBA" id="ARBA00022692"/>
    </source>
</evidence>
<dbReference type="PANTHER" id="PTHR43163:SF6">
    <property type="entry name" value="DIPEPTIDE TRANSPORT SYSTEM PERMEASE PROTEIN DPPB-RELATED"/>
    <property type="match status" value="1"/>
</dbReference>
<dbReference type="GO" id="GO:0005886">
    <property type="term" value="C:plasma membrane"/>
    <property type="evidence" value="ECO:0007669"/>
    <property type="project" value="UniProtKB-SubCell"/>
</dbReference>
<keyword evidence="3" id="KW-1003">Cell membrane</keyword>
<comment type="caution">
    <text evidence="9">The sequence shown here is derived from an EMBL/GenBank/DDBJ whole genome shotgun (WGS) entry which is preliminary data.</text>
</comment>
<keyword evidence="4 7" id="KW-0812">Transmembrane</keyword>
<dbReference type="HOGENOM" id="CLU_036879_0_1_9"/>
<feature type="transmembrane region" description="Helical" evidence="7">
    <location>
        <begin position="176"/>
        <end position="200"/>
    </location>
</feature>
<gene>
    <name evidence="9" type="ORF">HMPREF9460_02979</name>
</gene>
<feature type="transmembrane region" description="Helical" evidence="7">
    <location>
        <begin position="248"/>
        <end position="267"/>
    </location>
</feature>
<dbReference type="PROSITE" id="PS50928">
    <property type="entry name" value="ABC_TM1"/>
    <property type="match status" value="1"/>
</dbReference>